<sequence>MQTAQDRKPLAGAEPSYRSFRHLPEPVRWQWYENAKRIRRGREAAGVEMTETYDEFIARVTRELEL</sequence>
<reference evidence="1 2" key="1">
    <citation type="submission" date="2023-04" db="EMBL/GenBank/DDBJ databases">
        <title>A long-awaited taxogenomic arrangement of the family Halomonadaceae.</title>
        <authorList>
            <person name="De La Haba R."/>
            <person name="Chuvochina M."/>
            <person name="Wittouck S."/>
            <person name="Arahal D.R."/>
            <person name="Sanchez-Porro C."/>
            <person name="Hugenholtz P."/>
            <person name="Ventosa A."/>
        </authorList>
    </citation>
    <scope>NUCLEOTIDE SEQUENCE [LARGE SCALE GENOMIC DNA]</scope>
    <source>
        <strain evidence="1 2">DSM 23530</strain>
    </source>
</reference>
<evidence type="ECO:0000313" key="1">
    <source>
        <dbReference type="EMBL" id="MDR5867953.1"/>
    </source>
</evidence>
<keyword evidence="2" id="KW-1185">Reference proteome</keyword>
<dbReference type="RefSeq" id="WP_309653534.1">
    <property type="nucleotide sequence ID" value="NZ_JARWAK010000013.1"/>
</dbReference>
<evidence type="ECO:0000313" key="2">
    <source>
        <dbReference type="Proteomes" id="UP001264519"/>
    </source>
</evidence>
<organism evidence="1 2">
    <name type="scientific">Halomonas koreensis</name>
    <dbReference type="NCBI Taxonomy" id="245385"/>
    <lineage>
        <taxon>Bacteria</taxon>
        <taxon>Pseudomonadati</taxon>
        <taxon>Pseudomonadota</taxon>
        <taxon>Gammaproteobacteria</taxon>
        <taxon>Oceanospirillales</taxon>
        <taxon>Halomonadaceae</taxon>
        <taxon>Halomonas</taxon>
    </lineage>
</organism>
<dbReference type="EMBL" id="JARWAK010000013">
    <property type="protein sequence ID" value="MDR5867953.1"/>
    <property type="molecule type" value="Genomic_DNA"/>
</dbReference>
<gene>
    <name evidence="1" type="ORF">QC818_14265</name>
</gene>
<proteinExistence type="predicted"/>
<name>A0ABU1G605_9GAMM</name>
<protein>
    <submittedName>
        <fullName evidence="1">Uncharacterized protein</fullName>
    </submittedName>
</protein>
<comment type="caution">
    <text evidence="1">The sequence shown here is derived from an EMBL/GenBank/DDBJ whole genome shotgun (WGS) entry which is preliminary data.</text>
</comment>
<accession>A0ABU1G605</accession>
<dbReference type="Proteomes" id="UP001264519">
    <property type="component" value="Unassembled WGS sequence"/>
</dbReference>